<feature type="transmembrane region" description="Helical" evidence="1">
    <location>
        <begin position="113"/>
        <end position="132"/>
    </location>
</feature>
<comment type="caution">
    <text evidence="2">The sequence shown here is derived from an EMBL/GenBank/DDBJ whole genome shotgun (WGS) entry which is preliminary data.</text>
</comment>
<organism evidence="2 3">
    <name type="scientific">Rhodococcoides corynebacterioides</name>
    <dbReference type="NCBI Taxonomy" id="53972"/>
    <lineage>
        <taxon>Bacteria</taxon>
        <taxon>Bacillati</taxon>
        <taxon>Actinomycetota</taxon>
        <taxon>Actinomycetes</taxon>
        <taxon>Mycobacteriales</taxon>
        <taxon>Nocardiaceae</taxon>
        <taxon>Rhodococcoides</taxon>
    </lineage>
</organism>
<evidence type="ECO:0000313" key="3">
    <source>
        <dbReference type="Proteomes" id="UP000825228"/>
    </source>
</evidence>
<dbReference type="EMBL" id="JABUBU010000012">
    <property type="protein sequence ID" value="MBY6367646.1"/>
    <property type="molecule type" value="Genomic_DNA"/>
</dbReference>
<gene>
    <name evidence="2" type="ORF">HQ603_12855</name>
</gene>
<feature type="transmembrane region" description="Helical" evidence="1">
    <location>
        <begin position="335"/>
        <end position="354"/>
    </location>
</feature>
<reference evidence="2 3" key="1">
    <citation type="submission" date="2020-06" db="EMBL/GenBank/DDBJ databases">
        <title>Taxonomy, biology and ecology of Rhodococcus bacteria occurring in California pistachio and other woody hosts as revealed by genome sequence analyses.</title>
        <authorList>
            <person name="Gai Y."/>
            <person name="Riely B."/>
        </authorList>
    </citation>
    <scope>NUCLEOTIDE SEQUENCE [LARGE SCALE GENOMIC DNA]</scope>
    <source>
        <strain evidence="2 3">BP-281</strain>
    </source>
</reference>
<protein>
    <submittedName>
        <fullName evidence="2">Glycosyl transferase</fullName>
    </submittedName>
</protein>
<keyword evidence="1" id="KW-1133">Transmembrane helix</keyword>
<proteinExistence type="predicted"/>
<evidence type="ECO:0000256" key="1">
    <source>
        <dbReference type="SAM" id="Phobius"/>
    </source>
</evidence>
<evidence type="ECO:0000313" key="2">
    <source>
        <dbReference type="EMBL" id="MBY6367646.1"/>
    </source>
</evidence>
<keyword evidence="3" id="KW-1185">Reference proteome</keyword>
<feature type="transmembrane region" description="Helical" evidence="1">
    <location>
        <begin position="240"/>
        <end position="260"/>
    </location>
</feature>
<feature type="transmembrane region" description="Helical" evidence="1">
    <location>
        <begin position="310"/>
        <end position="328"/>
    </location>
</feature>
<feature type="transmembrane region" description="Helical" evidence="1">
    <location>
        <begin position="414"/>
        <end position="433"/>
    </location>
</feature>
<dbReference type="GO" id="GO:0016740">
    <property type="term" value="F:transferase activity"/>
    <property type="evidence" value="ECO:0007669"/>
    <property type="project" value="UniProtKB-KW"/>
</dbReference>
<sequence length="595" mass="62935">MLDPTVDDVTTARRRRRPDVVAAGVYLLLAVIVLGGQWHRLGTGYLRFSGQDQTMWEWFFAVTAKSVAALENPLFSDLQNAPAGVNMMANTAMLGLSIPLTPVTLAFGPTVTFTLALTLGLATTAFGWYFLLSRTVIRSRLAAGSGGLIAGFAPGMISHASAHPNFTFLGVLPVLALCLIRLGQGRNVRRHTVALGLLTAWQVLLGEEPLLIFAIAVAVMLVAHTAAAPRATLATIRRGLGPVLLAAALAAALVAVPLWWQFRGPQSYTHLDHQLPGNSLLSFVAFPPQSLWGTAFPAEDVALNPTEQNAYFGVPLLLLVAACVVVLRRLPIARAAAATVLVLAVLSVGTELTITEDPVARWLPGEWLDRTPLLESVLETRFVLAAVPLMAMLVALVTDRVLSARGDRSGRRRTALWAGALAVALVPLIPVPLPTAERTPAPTVLAGGLPGALVDGAETGAETGMATVVTVPIPSPGNADALRWQVDAGLTYRIAGGYFVGPSGEADGEAKYGAVDRPTALLLGRVARTGEVPPLADVDRTRAREDLAYWNADVVILPTAQSTADALRRTVADLLGEDGTVLGDAVLWDVRGMRE</sequence>
<feature type="transmembrane region" description="Helical" evidence="1">
    <location>
        <begin position="20"/>
        <end position="38"/>
    </location>
</feature>
<feature type="transmembrane region" description="Helical" evidence="1">
    <location>
        <begin position="382"/>
        <end position="402"/>
    </location>
</feature>
<dbReference type="Proteomes" id="UP000825228">
    <property type="component" value="Unassembled WGS sequence"/>
</dbReference>
<feature type="transmembrane region" description="Helical" evidence="1">
    <location>
        <begin position="141"/>
        <end position="160"/>
    </location>
</feature>
<accession>A0ABS7P6K0</accession>
<name>A0ABS7P6K0_9NOCA</name>
<keyword evidence="2" id="KW-0808">Transferase</keyword>
<feature type="transmembrane region" description="Helical" evidence="1">
    <location>
        <begin position="210"/>
        <end position="228"/>
    </location>
</feature>
<keyword evidence="1" id="KW-0472">Membrane</keyword>
<keyword evidence="1" id="KW-0812">Transmembrane</keyword>